<reference evidence="4 5" key="1">
    <citation type="submission" date="2020-10" db="EMBL/GenBank/DDBJ databases">
        <title>Complete genome sequence of Paludibaculum fermentans P105T, a facultatively anaerobic acidobacterium capable of dissimilatory Fe(III) reduction.</title>
        <authorList>
            <person name="Dedysh S.N."/>
            <person name="Beletsky A.V."/>
            <person name="Kulichevskaya I.S."/>
            <person name="Mardanov A.V."/>
            <person name="Ravin N.V."/>
        </authorList>
    </citation>
    <scope>NUCLEOTIDE SEQUENCE [LARGE SCALE GENOMIC DNA]</scope>
    <source>
        <strain evidence="4 5">P105</strain>
    </source>
</reference>
<dbReference type="InterPro" id="IPR011854">
    <property type="entry name" value="HypE"/>
</dbReference>
<evidence type="ECO:0000259" key="3">
    <source>
        <dbReference type="Pfam" id="PF02769"/>
    </source>
</evidence>
<gene>
    <name evidence="4" type="primary">hypE</name>
    <name evidence="4" type="ORF">IRI77_28510</name>
</gene>
<organism evidence="4 5">
    <name type="scientific">Paludibaculum fermentans</name>
    <dbReference type="NCBI Taxonomy" id="1473598"/>
    <lineage>
        <taxon>Bacteria</taxon>
        <taxon>Pseudomonadati</taxon>
        <taxon>Acidobacteriota</taxon>
        <taxon>Terriglobia</taxon>
        <taxon>Bryobacterales</taxon>
        <taxon>Bryobacteraceae</taxon>
        <taxon>Paludibaculum</taxon>
    </lineage>
</organism>
<dbReference type="CDD" id="cd02197">
    <property type="entry name" value="HypE"/>
    <property type="match status" value="1"/>
</dbReference>
<dbReference type="Gene3D" id="3.90.650.10">
    <property type="entry name" value="PurM-like C-terminal domain"/>
    <property type="match status" value="1"/>
</dbReference>
<dbReference type="InterPro" id="IPR036676">
    <property type="entry name" value="PurM-like_C_sf"/>
</dbReference>
<feature type="domain" description="PurM-like C-terminal" evidence="3">
    <location>
        <begin position="178"/>
        <end position="324"/>
    </location>
</feature>
<keyword evidence="5" id="KW-1185">Reference proteome</keyword>
<dbReference type="GO" id="GO:0051604">
    <property type="term" value="P:protein maturation"/>
    <property type="evidence" value="ECO:0007669"/>
    <property type="project" value="TreeGrafter"/>
</dbReference>
<feature type="domain" description="PurM-like N-terminal" evidence="2">
    <location>
        <begin position="55"/>
        <end position="166"/>
    </location>
</feature>
<evidence type="ECO:0000313" key="4">
    <source>
        <dbReference type="EMBL" id="QOY86699.1"/>
    </source>
</evidence>
<dbReference type="InterPro" id="IPR036921">
    <property type="entry name" value="PurM-like_N_sf"/>
</dbReference>
<protein>
    <submittedName>
        <fullName evidence="4">Hydrogenase expression/formation protein HypE</fullName>
    </submittedName>
</protein>
<dbReference type="PANTHER" id="PTHR30303:SF0">
    <property type="entry name" value="CARBAMOYL DEHYDRATASE HYPE"/>
    <property type="match status" value="1"/>
</dbReference>
<comment type="similarity">
    <text evidence="1">Belongs to the HypE family.</text>
</comment>
<dbReference type="SUPFAM" id="SSF56042">
    <property type="entry name" value="PurM C-terminal domain-like"/>
    <property type="match status" value="1"/>
</dbReference>
<dbReference type="InterPro" id="IPR016188">
    <property type="entry name" value="PurM-like_N"/>
</dbReference>
<proteinExistence type="inferred from homology"/>
<sequence length="352" mass="36589">MADTLHFEDWSCPLPLRNYPRIVLGHGGGGKLSEELIENLFLPAFRNPALENLGDASVVELPPGRVALTTDSFVVRPLVFPGGSIGELAVNGTVNDLAMCGARPLYLTAGFILEEGLELSLLAHVVERMAEAARSAGVQIVAGDTKVVEKGHGDGLFINTAGVGVVSPGLVLGPSSARAGDKVIISGTLGDHGVAVMSVRAGLQFETTIQSDCAALHGLAAEILQVDGAVHVMRDPTRGGLAATLNEIARASRVGVMLQESAIPVDPQVQAACELLGLDPLQVANEGKLVAIVEGGRAPEVLLRMRAHPLGRRAAIVGEITADRPGLVAARTTMGAIRAIPLPLGEQLPRIC</sequence>
<dbReference type="PANTHER" id="PTHR30303">
    <property type="entry name" value="HYDROGENASE ISOENZYMES FORMATION PROTEIN HYPE"/>
    <property type="match status" value="1"/>
</dbReference>
<dbReference type="RefSeq" id="WP_194448368.1">
    <property type="nucleotide sequence ID" value="NZ_CP063849.1"/>
</dbReference>
<dbReference type="PIRSF" id="PIRSF005644">
    <property type="entry name" value="Hdrgns_mtr_HypE"/>
    <property type="match status" value="1"/>
</dbReference>
<evidence type="ECO:0000256" key="1">
    <source>
        <dbReference type="ARBA" id="ARBA00006243"/>
    </source>
</evidence>
<accession>A0A7S7NP54</accession>
<dbReference type="Pfam" id="PF00586">
    <property type="entry name" value="AIRS"/>
    <property type="match status" value="1"/>
</dbReference>
<dbReference type="SUPFAM" id="SSF55326">
    <property type="entry name" value="PurM N-terminal domain-like"/>
    <property type="match status" value="1"/>
</dbReference>
<dbReference type="EMBL" id="CP063849">
    <property type="protein sequence ID" value="QOY86699.1"/>
    <property type="molecule type" value="Genomic_DNA"/>
</dbReference>
<dbReference type="KEGG" id="pfer:IRI77_28510"/>
<dbReference type="Pfam" id="PF02769">
    <property type="entry name" value="AIRS_C"/>
    <property type="match status" value="1"/>
</dbReference>
<dbReference type="Gene3D" id="3.30.1330.10">
    <property type="entry name" value="PurM-like, N-terminal domain"/>
    <property type="match status" value="1"/>
</dbReference>
<dbReference type="InterPro" id="IPR010918">
    <property type="entry name" value="PurM-like_C_dom"/>
</dbReference>
<name>A0A7S7NP54_PALFE</name>
<dbReference type="Proteomes" id="UP000593892">
    <property type="component" value="Chromosome"/>
</dbReference>
<dbReference type="AlphaFoldDB" id="A0A7S7NP54"/>
<evidence type="ECO:0000259" key="2">
    <source>
        <dbReference type="Pfam" id="PF00586"/>
    </source>
</evidence>
<dbReference type="NCBIfam" id="TIGR02124">
    <property type="entry name" value="hypE"/>
    <property type="match status" value="1"/>
</dbReference>
<evidence type="ECO:0000313" key="5">
    <source>
        <dbReference type="Proteomes" id="UP000593892"/>
    </source>
</evidence>